<comment type="caution">
    <text evidence="4">The sequence shown here is derived from an EMBL/GenBank/DDBJ whole genome shotgun (WGS) entry which is preliminary data.</text>
</comment>
<dbReference type="InterPro" id="IPR011006">
    <property type="entry name" value="CheY-like_superfamily"/>
</dbReference>
<feature type="domain" description="Response regulatory" evidence="3">
    <location>
        <begin position="3"/>
        <end position="118"/>
    </location>
</feature>
<sequence>MGRILAVDDELDMLALLKMMVENYTDHQVTVTNNPMEATELLDKEQFDLVLTDLKMPGMDGMELLEAAKKKDEDILVLVITAYGSLESAEEAMSKGAFDFITKPFRKEQILLAIDKAMRWREMVRLNKELQRRLESQRAESGKEPE</sequence>
<evidence type="ECO:0000256" key="2">
    <source>
        <dbReference type="PROSITE-ProRule" id="PRU00169"/>
    </source>
</evidence>
<gene>
    <name evidence="4" type="ORF">ENV62_02325</name>
</gene>
<evidence type="ECO:0000259" key="3">
    <source>
        <dbReference type="PROSITE" id="PS50110"/>
    </source>
</evidence>
<dbReference type="PROSITE" id="PS50110">
    <property type="entry name" value="RESPONSE_REGULATORY"/>
    <property type="match status" value="1"/>
</dbReference>
<dbReference type="SUPFAM" id="SSF52172">
    <property type="entry name" value="CheY-like"/>
    <property type="match status" value="1"/>
</dbReference>
<reference evidence="4" key="1">
    <citation type="journal article" date="2020" name="mSystems">
        <title>Genome- and Community-Level Interaction Insights into Carbon Utilization and Element Cycling Functions of Hydrothermarchaeota in Hydrothermal Sediment.</title>
        <authorList>
            <person name="Zhou Z."/>
            <person name="Liu Y."/>
            <person name="Xu W."/>
            <person name="Pan J."/>
            <person name="Luo Z.H."/>
            <person name="Li M."/>
        </authorList>
    </citation>
    <scope>NUCLEOTIDE SEQUENCE [LARGE SCALE GENOMIC DNA]</scope>
    <source>
        <strain evidence="4">SpSt-776</strain>
    </source>
</reference>
<evidence type="ECO:0000313" key="4">
    <source>
        <dbReference type="EMBL" id="HGB14062.1"/>
    </source>
</evidence>
<feature type="modified residue" description="4-aspartylphosphate" evidence="2">
    <location>
        <position position="53"/>
    </location>
</feature>
<accession>A0A7C3SHZ3</accession>
<dbReference type="GO" id="GO:0000160">
    <property type="term" value="P:phosphorelay signal transduction system"/>
    <property type="evidence" value="ECO:0007669"/>
    <property type="project" value="InterPro"/>
</dbReference>
<organism evidence="4">
    <name type="scientific">Desulfobacca acetoxidans</name>
    <dbReference type="NCBI Taxonomy" id="60893"/>
    <lineage>
        <taxon>Bacteria</taxon>
        <taxon>Pseudomonadati</taxon>
        <taxon>Thermodesulfobacteriota</taxon>
        <taxon>Desulfobaccia</taxon>
        <taxon>Desulfobaccales</taxon>
        <taxon>Desulfobaccaceae</taxon>
        <taxon>Desulfobacca</taxon>
    </lineage>
</organism>
<name>A0A7C3SHZ3_9BACT</name>
<dbReference type="SMART" id="SM00448">
    <property type="entry name" value="REC"/>
    <property type="match status" value="1"/>
</dbReference>
<dbReference type="AlphaFoldDB" id="A0A7C3SHZ3"/>
<dbReference type="InterPro" id="IPR050595">
    <property type="entry name" value="Bact_response_regulator"/>
</dbReference>
<dbReference type="InterPro" id="IPR001789">
    <property type="entry name" value="Sig_transdc_resp-reg_receiver"/>
</dbReference>
<evidence type="ECO:0000256" key="1">
    <source>
        <dbReference type="ARBA" id="ARBA00022553"/>
    </source>
</evidence>
<dbReference type="PANTHER" id="PTHR44591:SF3">
    <property type="entry name" value="RESPONSE REGULATORY DOMAIN-CONTAINING PROTEIN"/>
    <property type="match status" value="1"/>
</dbReference>
<dbReference type="Gene3D" id="3.40.50.2300">
    <property type="match status" value="1"/>
</dbReference>
<keyword evidence="1 2" id="KW-0597">Phosphoprotein</keyword>
<proteinExistence type="predicted"/>
<dbReference type="PANTHER" id="PTHR44591">
    <property type="entry name" value="STRESS RESPONSE REGULATOR PROTEIN 1"/>
    <property type="match status" value="1"/>
</dbReference>
<dbReference type="Pfam" id="PF00072">
    <property type="entry name" value="Response_reg"/>
    <property type="match status" value="1"/>
</dbReference>
<dbReference type="EMBL" id="DTHB01000016">
    <property type="protein sequence ID" value="HGB14062.1"/>
    <property type="molecule type" value="Genomic_DNA"/>
</dbReference>
<protein>
    <submittedName>
        <fullName evidence="4">Response regulator</fullName>
    </submittedName>
</protein>